<dbReference type="SUPFAM" id="SSF46548">
    <property type="entry name" value="alpha-helical ferredoxin"/>
    <property type="match status" value="1"/>
</dbReference>
<evidence type="ECO:0000313" key="6">
    <source>
        <dbReference type="Proteomes" id="UP000069902"/>
    </source>
</evidence>
<dbReference type="RefSeq" id="WP_059060190.1">
    <property type="nucleotide sequence ID" value="NZ_LN879502.1"/>
</dbReference>
<evidence type="ECO:0000256" key="1">
    <source>
        <dbReference type="ARBA" id="ARBA00022723"/>
    </source>
</evidence>
<evidence type="ECO:0000313" key="5">
    <source>
        <dbReference type="EMBL" id="CUI16213.1"/>
    </source>
</evidence>
<evidence type="ECO:0000256" key="2">
    <source>
        <dbReference type="ARBA" id="ARBA00023004"/>
    </source>
</evidence>
<dbReference type="Pfam" id="PF13534">
    <property type="entry name" value="Fer4_17"/>
    <property type="match status" value="1"/>
</dbReference>
<dbReference type="GO" id="GO:0051536">
    <property type="term" value="F:iron-sulfur cluster binding"/>
    <property type="evidence" value="ECO:0007669"/>
    <property type="project" value="UniProtKB-KW"/>
</dbReference>
<dbReference type="STRING" id="389348.PNK_0585"/>
<keyword evidence="6" id="KW-1185">Reference proteome</keyword>
<gene>
    <name evidence="5" type="ORF">PNK_0585</name>
</gene>
<dbReference type="PATRIC" id="fig|389348.3.peg.644"/>
<dbReference type="InterPro" id="IPR017900">
    <property type="entry name" value="4Fe4S_Fe_S_CS"/>
</dbReference>
<name>A0A0U5JE96_9BACT</name>
<proteinExistence type="predicted"/>
<dbReference type="Gene3D" id="1.10.1060.10">
    <property type="entry name" value="Alpha-helical ferredoxin"/>
    <property type="match status" value="1"/>
</dbReference>
<protein>
    <recommendedName>
        <fullName evidence="4">4Fe-4S ferredoxin-type domain-containing protein</fullName>
    </recommendedName>
</protein>
<dbReference type="AlphaFoldDB" id="A0A0U5JE96"/>
<accession>A0A0U5JE96</accession>
<reference evidence="6" key="1">
    <citation type="submission" date="2015-09" db="EMBL/GenBank/DDBJ databases">
        <authorList>
            <person name="Bertelli C."/>
        </authorList>
    </citation>
    <scope>NUCLEOTIDE SEQUENCE [LARGE SCALE GENOMIC DNA]</scope>
    <source>
        <strain evidence="6">KNic</strain>
    </source>
</reference>
<feature type="domain" description="4Fe-4S ferredoxin-type" evidence="4">
    <location>
        <begin position="9"/>
        <end position="41"/>
    </location>
</feature>
<sequence length="406" mass="46657">MDPESLELKLSLLDEWQSACTHCGICSDSCLTFQETGWEHDSPRGRIRLARDFMNGKVQPHSAALTTFDQCLGCQSCEMSCPIAVPYRQIRQAVQELRVDLRSDSSLSSTHYGKWSTLAYRIGSIFWRGYGMWWLAYHHPFLRLSKGRFKKKIEQEGFRKAITLVVSCMQDLFNHDLIEQAVQFINRLGYRVLIDDNQPCCGAILDKCTQAGEEAVGLGKIKQQAIIHQGKRVETFLDWLPKEAYFLGQSCQSFITNQNPERRKVEGDLYAWILHRLVEQKRRLVIDPCTVYYQPYCGQTSKGDNDPILQLLRQIEGLTIRPVPFSKSCCGGFGNEAIDCSERQLWGKSKWNQLPQGSIIVITSPACWKHLINFPEKNSHLVYPIQLLFQARLEFQEYNGTKFNVK</sequence>
<feature type="domain" description="4Fe-4S ferredoxin-type" evidence="4">
    <location>
        <begin position="61"/>
        <end position="91"/>
    </location>
</feature>
<dbReference type="KEGG" id="pnl:PNK_0585"/>
<dbReference type="Proteomes" id="UP000069902">
    <property type="component" value="Chromosome cPNK"/>
</dbReference>
<dbReference type="PROSITE" id="PS51379">
    <property type="entry name" value="4FE4S_FER_2"/>
    <property type="match status" value="2"/>
</dbReference>
<dbReference type="PROSITE" id="PS00198">
    <property type="entry name" value="4FE4S_FER_1"/>
    <property type="match status" value="1"/>
</dbReference>
<dbReference type="EMBL" id="LN879502">
    <property type="protein sequence ID" value="CUI16213.1"/>
    <property type="molecule type" value="Genomic_DNA"/>
</dbReference>
<evidence type="ECO:0000256" key="3">
    <source>
        <dbReference type="ARBA" id="ARBA00023014"/>
    </source>
</evidence>
<keyword evidence="2" id="KW-0408">Iron</keyword>
<dbReference type="PANTHER" id="PTHR32479">
    <property type="entry name" value="GLYCOLATE OXIDASE IRON-SULFUR SUBUNIT"/>
    <property type="match status" value="1"/>
</dbReference>
<dbReference type="PANTHER" id="PTHR32479:SF17">
    <property type="entry name" value="GLYCOLATE OXIDASE IRON-SULFUR SUBUNIT"/>
    <property type="match status" value="1"/>
</dbReference>
<keyword evidence="1" id="KW-0479">Metal-binding</keyword>
<keyword evidence="3" id="KW-0411">Iron-sulfur</keyword>
<dbReference type="FunCoup" id="A0A0U5JE96">
    <property type="interactions" value="78"/>
</dbReference>
<evidence type="ECO:0000259" key="4">
    <source>
        <dbReference type="PROSITE" id="PS51379"/>
    </source>
</evidence>
<organism evidence="5 6">
    <name type="scientific">Candidatus Protochlamydia naegleriophila</name>
    <dbReference type="NCBI Taxonomy" id="389348"/>
    <lineage>
        <taxon>Bacteria</taxon>
        <taxon>Pseudomonadati</taxon>
        <taxon>Chlamydiota</taxon>
        <taxon>Chlamydiia</taxon>
        <taxon>Parachlamydiales</taxon>
        <taxon>Parachlamydiaceae</taxon>
        <taxon>Candidatus Protochlamydia</taxon>
    </lineage>
</organism>
<dbReference type="GO" id="GO:0046872">
    <property type="term" value="F:metal ion binding"/>
    <property type="evidence" value="ECO:0007669"/>
    <property type="project" value="UniProtKB-KW"/>
</dbReference>
<dbReference type="InParanoid" id="A0A0U5JE96"/>
<dbReference type="InterPro" id="IPR009051">
    <property type="entry name" value="Helical_ferredxn"/>
</dbReference>
<dbReference type="InterPro" id="IPR017896">
    <property type="entry name" value="4Fe4S_Fe-S-bd"/>
</dbReference>